<dbReference type="Proteomes" id="UP001162802">
    <property type="component" value="Unassembled WGS sequence"/>
</dbReference>
<keyword evidence="3" id="KW-1185">Reference proteome</keyword>
<protein>
    <submittedName>
        <fullName evidence="2">Glycoside hydrolase family 76 protein</fullName>
    </submittedName>
</protein>
<feature type="signal peptide" evidence="1">
    <location>
        <begin position="1"/>
        <end position="24"/>
    </location>
</feature>
<evidence type="ECO:0000313" key="3">
    <source>
        <dbReference type="Proteomes" id="UP001162802"/>
    </source>
</evidence>
<dbReference type="SUPFAM" id="SSF48208">
    <property type="entry name" value="Six-hairpin glycosidases"/>
    <property type="match status" value="1"/>
</dbReference>
<sequence length="361" mass="39331">MRWWSGLALGVALALVSLSGIAQAASEAPGAAPAWDLRAGQALALLDARWWREDLGPEGDWERAGGWQRFVLADVLMAYRARTGDTRWDTRIHAALRNHSRLALNDDALWAVIASVDGWQMEGDPALLDYAARTFAELVRAHWGNTCGGGMWWNPRHTYKNAITNELLLTAATRLYRTTGQEEYRDWALRTWGWLGASGMIGEDGLVNDGLVIDAQTGICRNNGQPRWTYNQGVLLSGLSDLTEITGAPIYRARAVVTARSALAILAHPDGTLREPVPQIGADGLAFKGIFAFHLAYLMDALPEGPEKQALREGARRNAQAIWRISNEGQQSIDSDWTGAKAQFGAAAQMSGAAMLLAAGR</sequence>
<dbReference type="RefSeq" id="WP_243801563.1">
    <property type="nucleotide sequence ID" value="NZ_JALHAT010000030.1"/>
</dbReference>
<dbReference type="GO" id="GO:0016787">
    <property type="term" value="F:hydrolase activity"/>
    <property type="evidence" value="ECO:0007669"/>
    <property type="project" value="UniProtKB-KW"/>
</dbReference>
<dbReference type="PANTHER" id="PTHR47791:SF1">
    <property type="entry name" value="ENDO MANNANASE, GH76 FAMILY (EUROFUNG)"/>
    <property type="match status" value="1"/>
</dbReference>
<gene>
    <name evidence="2" type="ORF">MTR65_14920</name>
</gene>
<dbReference type="Gene3D" id="1.50.10.20">
    <property type="match status" value="1"/>
</dbReference>
<proteinExistence type="predicted"/>
<comment type="caution">
    <text evidence="2">The sequence shown here is derived from an EMBL/GenBank/DDBJ whole genome shotgun (WGS) entry which is preliminary data.</text>
</comment>
<dbReference type="InterPro" id="IPR008928">
    <property type="entry name" value="6-hairpin_glycosidase_sf"/>
</dbReference>
<evidence type="ECO:0000313" key="2">
    <source>
        <dbReference type="EMBL" id="MCJ1961986.1"/>
    </source>
</evidence>
<keyword evidence="2" id="KW-0378">Hydrolase</keyword>
<dbReference type="InterPro" id="IPR005198">
    <property type="entry name" value="Glyco_hydro_76"/>
</dbReference>
<accession>A0ABT0AFN3</accession>
<dbReference type="InterPro" id="IPR053169">
    <property type="entry name" value="MUG_Protein"/>
</dbReference>
<feature type="chain" id="PRO_5047371035" evidence="1">
    <location>
        <begin position="25"/>
        <end position="361"/>
    </location>
</feature>
<evidence type="ECO:0000256" key="1">
    <source>
        <dbReference type="SAM" id="SignalP"/>
    </source>
</evidence>
<reference evidence="2" key="1">
    <citation type="submission" date="2022-03" db="EMBL/GenBank/DDBJ databases">
        <title>Identification of a novel bacterium isolated from mangrove sediments.</title>
        <authorList>
            <person name="Pan X."/>
        </authorList>
    </citation>
    <scope>NUCLEOTIDE SEQUENCE</scope>
    <source>
        <strain evidence="2">B2637</strain>
    </source>
</reference>
<name>A0ABT0AFN3_9SPHN</name>
<organism evidence="2 3">
    <name type="scientific">Novosphingobium mangrovi</name>
    <name type="common">ex Hu et al. 2023</name>
    <dbReference type="NCBI Taxonomy" id="2930094"/>
    <lineage>
        <taxon>Bacteria</taxon>
        <taxon>Pseudomonadati</taxon>
        <taxon>Pseudomonadota</taxon>
        <taxon>Alphaproteobacteria</taxon>
        <taxon>Sphingomonadales</taxon>
        <taxon>Sphingomonadaceae</taxon>
        <taxon>Novosphingobium</taxon>
    </lineage>
</organism>
<dbReference type="PANTHER" id="PTHR47791">
    <property type="entry name" value="MEIOTICALLY UP-REGULATED GENE 191 PROTEIN"/>
    <property type="match status" value="1"/>
</dbReference>
<dbReference type="Pfam" id="PF03663">
    <property type="entry name" value="Glyco_hydro_76"/>
    <property type="match status" value="1"/>
</dbReference>
<dbReference type="EMBL" id="JALHAT010000030">
    <property type="protein sequence ID" value="MCJ1961986.1"/>
    <property type="molecule type" value="Genomic_DNA"/>
</dbReference>
<keyword evidence="1" id="KW-0732">Signal</keyword>